<name>A0A656PQ63_UNCKA</name>
<sequence length="93" mass="11117">MTLRIAVPKDKPTVEVRAFSTVQEAEDFVQTPSDQLPRNHVWYIRYANTVEELKKHFQEFSDMDLYFNFVLKRGNELEYTRQATRARKYLENG</sequence>
<proteinExistence type="predicted"/>
<dbReference type="AlphaFoldDB" id="A0A656PQ63"/>
<dbReference type="EMBL" id="DQFB01000004">
    <property type="protein sequence ID" value="HCQ40556.1"/>
    <property type="molecule type" value="Genomic_DNA"/>
</dbReference>
<accession>A0A656PQ63</accession>
<evidence type="ECO:0000313" key="2">
    <source>
        <dbReference type="Proteomes" id="UP000262056"/>
    </source>
</evidence>
<protein>
    <submittedName>
        <fullName evidence="1">Uncharacterized protein</fullName>
    </submittedName>
</protein>
<organism evidence="1 2">
    <name type="scientific">candidate division WWE3 bacterium</name>
    <dbReference type="NCBI Taxonomy" id="2053526"/>
    <lineage>
        <taxon>Bacteria</taxon>
        <taxon>Katanobacteria</taxon>
    </lineage>
</organism>
<evidence type="ECO:0000313" key="1">
    <source>
        <dbReference type="EMBL" id="HCQ40556.1"/>
    </source>
</evidence>
<comment type="caution">
    <text evidence="1">The sequence shown here is derived from an EMBL/GenBank/DDBJ whole genome shotgun (WGS) entry which is preliminary data.</text>
</comment>
<dbReference type="Proteomes" id="UP000262056">
    <property type="component" value="Unassembled WGS sequence"/>
</dbReference>
<reference evidence="1 2" key="1">
    <citation type="journal article" date="2018" name="Nat. Biotechnol.">
        <title>A standardized bacterial taxonomy based on genome phylogeny substantially revises the tree of life.</title>
        <authorList>
            <person name="Parks D.H."/>
            <person name="Chuvochina M."/>
            <person name="Waite D.W."/>
            <person name="Rinke C."/>
            <person name="Skarshewski A."/>
            <person name="Chaumeil P.A."/>
            <person name="Hugenholtz P."/>
        </authorList>
    </citation>
    <scope>NUCLEOTIDE SEQUENCE [LARGE SCALE GENOMIC DNA]</scope>
    <source>
        <strain evidence="1">UBA12021</strain>
    </source>
</reference>
<gene>
    <name evidence="1" type="ORF">DIU24_02510</name>
</gene>